<comment type="caution">
    <text evidence="2">The sequence shown here is derived from an EMBL/GenBank/DDBJ whole genome shotgun (WGS) entry which is preliminary data.</text>
</comment>
<organism evidence="2 3">
    <name type="scientific">Vibrio parahaemolyticus</name>
    <dbReference type="NCBI Taxonomy" id="670"/>
    <lineage>
        <taxon>Bacteria</taxon>
        <taxon>Pseudomonadati</taxon>
        <taxon>Pseudomonadota</taxon>
        <taxon>Gammaproteobacteria</taxon>
        <taxon>Vibrionales</taxon>
        <taxon>Vibrionaceae</taxon>
        <taxon>Vibrio</taxon>
    </lineage>
</organism>
<name>A0A9Q3YFN1_VIBPH</name>
<feature type="compositionally biased region" description="Basic and acidic residues" evidence="1">
    <location>
        <begin position="271"/>
        <end position="284"/>
    </location>
</feature>
<gene>
    <name evidence="2" type="ORF">IB292_00165</name>
</gene>
<dbReference type="Proteomes" id="UP000726777">
    <property type="component" value="Unassembled WGS sequence"/>
</dbReference>
<feature type="compositionally biased region" description="Acidic residues" evidence="1">
    <location>
        <begin position="301"/>
        <end position="315"/>
    </location>
</feature>
<sequence>MTDIKRNYTKVQKEAIKKRRSEREKKITVRGSFADISQIKLVKETYGIGSIVDFIINKQNNLGIRIDVEADELLEWFDWIIDNQDFELEEIKLNEKEIENIKSSINVLNRLYFRNSNSSNVKRIQAAIDREDIDQNKRSVFQITTTPENKIIYDELKGDKTNFDFINEFMLEWAKEVVKPSDKTTEAIKGAIKNHREIRQSFRVWHNSIRKEALNLMYDKNISFKNASLEIMKTEDSTKYNALIKGIERLKNNTVLVVNFINKINFEDNKPQEPQKAIAEDIKPTEQVPVKNEPEANTEPMTDEPEEYSTDDVEVEDADFDLPELEDIEDLDFDLPELEDDELKEETTNPFDEIFNGEDE</sequence>
<reference evidence="2" key="1">
    <citation type="submission" date="2020-09" db="EMBL/GenBank/DDBJ databases">
        <title>Genome sequence of Vibrio parahaemolyticus isolates.</title>
        <authorList>
            <person name="Hammerl J.A."/>
            <person name="Strauch E."/>
        </authorList>
    </citation>
    <scope>NUCLEOTIDE SEQUENCE</scope>
    <source>
        <strain evidence="2">17-VB00146</strain>
    </source>
</reference>
<evidence type="ECO:0000313" key="2">
    <source>
        <dbReference type="EMBL" id="MCC3803441.1"/>
    </source>
</evidence>
<dbReference type="RefSeq" id="WP_228085364.1">
    <property type="nucleotide sequence ID" value="NZ_JACVHL010000001.1"/>
</dbReference>
<protein>
    <submittedName>
        <fullName evidence="2">Uncharacterized protein</fullName>
    </submittedName>
</protein>
<accession>A0A9Q3YFN1</accession>
<proteinExistence type="predicted"/>
<feature type="region of interest" description="Disordered" evidence="1">
    <location>
        <begin position="337"/>
        <end position="360"/>
    </location>
</feature>
<feature type="region of interest" description="Disordered" evidence="1">
    <location>
        <begin position="271"/>
        <end position="315"/>
    </location>
</feature>
<dbReference type="AlphaFoldDB" id="A0A9Q3YFN1"/>
<evidence type="ECO:0000256" key="1">
    <source>
        <dbReference type="SAM" id="MobiDB-lite"/>
    </source>
</evidence>
<evidence type="ECO:0000313" key="3">
    <source>
        <dbReference type="Proteomes" id="UP000726777"/>
    </source>
</evidence>
<dbReference type="EMBL" id="JACVHL010000001">
    <property type="protein sequence ID" value="MCC3803441.1"/>
    <property type="molecule type" value="Genomic_DNA"/>
</dbReference>